<protein>
    <submittedName>
        <fullName evidence="2">Uncharacterized protein</fullName>
    </submittedName>
</protein>
<accession>A0A6A6V4N8</accession>
<evidence type="ECO:0000313" key="2">
    <source>
        <dbReference type="EMBL" id="KAF2744719.1"/>
    </source>
</evidence>
<proteinExistence type="predicted"/>
<sequence>MTTGANTFPSPEPGSTSLPRPEPRNGRFVCIPLNATLAKEPRSETQRPTPSQIPNMKTPPAFSITPQSPSRRYRIQRLFPQPTTPYNKLQTPSLI</sequence>
<dbReference type="EMBL" id="MU006587">
    <property type="protein sequence ID" value="KAF2744719.1"/>
    <property type="molecule type" value="Genomic_DNA"/>
</dbReference>
<dbReference type="AlphaFoldDB" id="A0A6A6V4N8"/>
<dbReference type="Proteomes" id="UP000799440">
    <property type="component" value="Unassembled WGS sequence"/>
</dbReference>
<feature type="compositionally biased region" description="Polar residues" evidence="1">
    <location>
        <begin position="46"/>
        <end position="55"/>
    </location>
</feature>
<gene>
    <name evidence="2" type="ORF">M011DRAFT_165025</name>
</gene>
<name>A0A6A6V4N8_9PLEO</name>
<evidence type="ECO:0000313" key="3">
    <source>
        <dbReference type="Proteomes" id="UP000799440"/>
    </source>
</evidence>
<keyword evidence="3" id="KW-1185">Reference proteome</keyword>
<feature type="region of interest" description="Disordered" evidence="1">
    <location>
        <begin position="1"/>
        <end position="70"/>
    </location>
</feature>
<evidence type="ECO:0000256" key="1">
    <source>
        <dbReference type="SAM" id="MobiDB-lite"/>
    </source>
</evidence>
<reference evidence="2" key="1">
    <citation type="journal article" date="2020" name="Stud. Mycol.">
        <title>101 Dothideomycetes genomes: a test case for predicting lifestyles and emergence of pathogens.</title>
        <authorList>
            <person name="Haridas S."/>
            <person name="Albert R."/>
            <person name="Binder M."/>
            <person name="Bloem J."/>
            <person name="Labutti K."/>
            <person name="Salamov A."/>
            <person name="Andreopoulos B."/>
            <person name="Baker S."/>
            <person name="Barry K."/>
            <person name="Bills G."/>
            <person name="Bluhm B."/>
            <person name="Cannon C."/>
            <person name="Castanera R."/>
            <person name="Culley D."/>
            <person name="Daum C."/>
            <person name="Ezra D."/>
            <person name="Gonzalez J."/>
            <person name="Henrissat B."/>
            <person name="Kuo A."/>
            <person name="Liang C."/>
            <person name="Lipzen A."/>
            <person name="Lutzoni F."/>
            <person name="Magnuson J."/>
            <person name="Mondo S."/>
            <person name="Nolan M."/>
            <person name="Ohm R."/>
            <person name="Pangilinan J."/>
            <person name="Park H.-J."/>
            <person name="Ramirez L."/>
            <person name="Alfaro M."/>
            <person name="Sun H."/>
            <person name="Tritt A."/>
            <person name="Yoshinaga Y."/>
            <person name="Zwiers L.-H."/>
            <person name="Turgeon B."/>
            <person name="Goodwin S."/>
            <person name="Spatafora J."/>
            <person name="Crous P."/>
            <person name="Grigoriev I."/>
        </authorList>
    </citation>
    <scope>NUCLEOTIDE SEQUENCE</scope>
    <source>
        <strain evidence="2">CBS 119925</strain>
    </source>
</reference>
<feature type="compositionally biased region" description="Polar residues" evidence="1">
    <location>
        <begin position="1"/>
        <end position="18"/>
    </location>
</feature>
<organism evidence="2 3">
    <name type="scientific">Sporormia fimetaria CBS 119925</name>
    <dbReference type="NCBI Taxonomy" id="1340428"/>
    <lineage>
        <taxon>Eukaryota</taxon>
        <taxon>Fungi</taxon>
        <taxon>Dikarya</taxon>
        <taxon>Ascomycota</taxon>
        <taxon>Pezizomycotina</taxon>
        <taxon>Dothideomycetes</taxon>
        <taxon>Pleosporomycetidae</taxon>
        <taxon>Pleosporales</taxon>
        <taxon>Sporormiaceae</taxon>
        <taxon>Sporormia</taxon>
    </lineage>
</organism>